<name>A0A0K3CFH0_RHOTO</name>
<feature type="domain" description="MYND-type" evidence="7">
    <location>
        <begin position="60"/>
        <end position="100"/>
    </location>
</feature>
<dbReference type="SUPFAM" id="SSF144232">
    <property type="entry name" value="HIT/MYND zinc finger-like"/>
    <property type="match status" value="1"/>
</dbReference>
<keyword evidence="5" id="KW-0175">Coiled coil</keyword>
<accession>A0A0K3CFH0</accession>
<evidence type="ECO:0000256" key="3">
    <source>
        <dbReference type="ARBA" id="ARBA00022833"/>
    </source>
</evidence>
<dbReference type="Pfam" id="PF01753">
    <property type="entry name" value="zf-MYND"/>
    <property type="match status" value="1"/>
</dbReference>
<dbReference type="GO" id="GO:0008270">
    <property type="term" value="F:zinc ion binding"/>
    <property type="evidence" value="ECO:0007669"/>
    <property type="project" value="UniProtKB-KW"/>
</dbReference>
<dbReference type="PROSITE" id="PS01360">
    <property type="entry name" value="ZF_MYND_1"/>
    <property type="match status" value="1"/>
</dbReference>
<dbReference type="AlphaFoldDB" id="A0A0K3CFH0"/>
<evidence type="ECO:0000313" key="8">
    <source>
        <dbReference type="EMBL" id="CTR07708.1"/>
    </source>
</evidence>
<keyword evidence="9" id="KW-1185">Reference proteome</keyword>
<organism evidence="8 9">
    <name type="scientific">Rhodotorula toruloides</name>
    <name type="common">Yeast</name>
    <name type="synonym">Rhodosporidium toruloides</name>
    <dbReference type="NCBI Taxonomy" id="5286"/>
    <lineage>
        <taxon>Eukaryota</taxon>
        <taxon>Fungi</taxon>
        <taxon>Dikarya</taxon>
        <taxon>Basidiomycota</taxon>
        <taxon>Pucciniomycotina</taxon>
        <taxon>Microbotryomycetes</taxon>
        <taxon>Sporidiobolales</taxon>
        <taxon>Sporidiobolaceae</taxon>
        <taxon>Rhodotorula</taxon>
    </lineage>
</organism>
<evidence type="ECO:0000256" key="5">
    <source>
        <dbReference type="SAM" id="Coils"/>
    </source>
</evidence>
<reference evidence="8 9" key="1">
    <citation type="submission" date="2015-07" db="EMBL/GenBank/DDBJ databases">
        <authorList>
            <person name="Cajimat M.N.B."/>
            <person name="Milazzo M.L."/>
            <person name="Fulhorst C.F."/>
        </authorList>
    </citation>
    <scope>NUCLEOTIDE SEQUENCE [LARGE SCALE GENOMIC DNA]</scope>
    <source>
        <strain evidence="8">Single colony</strain>
    </source>
</reference>
<sequence>MFTAADLVAFDTTLRNKNKPAPGEERKALVRVEEGEEGLTRWKTRNPFLGAHDQPILRMCMTCRKMDLITKRSRCSGCKMIFYCGPQCQREHWPEHKIDCVPATKQKTTPSSKRPPAPMAALLNHPGIKQEPLEATFAATHQVVADLAHHRAVREMAPSPEPRGATKRGSDDEEHASGGKKAKSNQGEPVCVVKQEDGEEKVDSEVGRMRRGLEQQLEQVMKDVKKADAALAHWKSVVDKAAGKVNEERLHKFALECLLRVVNGELSKSESDVSKMQKGVDTLAKQRKRHLHEVDVIQDILTHHHAVNGAKVNPLKPFSGQRRTMVEQEEHILLAKFIARLAKVKQHLARSAQALEQATQTLRQAAANLDNKAILVEAAQHIHQGLVKAEHHYSDARKYLIEASFSRQQKVIEAVTIKRAIRRLPNRAAAQPVPLHL</sequence>
<dbReference type="PROSITE" id="PS50865">
    <property type="entry name" value="ZF_MYND_2"/>
    <property type="match status" value="1"/>
</dbReference>
<evidence type="ECO:0000256" key="1">
    <source>
        <dbReference type="ARBA" id="ARBA00022723"/>
    </source>
</evidence>
<dbReference type="InterPro" id="IPR002893">
    <property type="entry name" value="Znf_MYND"/>
</dbReference>
<evidence type="ECO:0000313" key="9">
    <source>
        <dbReference type="Proteomes" id="UP000199069"/>
    </source>
</evidence>
<evidence type="ECO:0000259" key="7">
    <source>
        <dbReference type="PROSITE" id="PS50865"/>
    </source>
</evidence>
<feature type="region of interest" description="Disordered" evidence="6">
    <location>
        <begin position="153"/>
        <end position="191"/>
    </location>
</feature>
<gene>
    <name evidence="8" type="primary">FGENESH: predicted gene_6.491</name>
    <name evidence="8" type="ORF">BN2166_0035690</name>
</gene>
<evidence type="ECO:0000256" key="2">
    <source>
        <dbReference type="ARBA" id="ARBA00022771"/>
    </source>
</evidence>
<dbReference type="Gene3D" id="6.10.140.2220">
    <property type="match status" value="1"/>
</dbReference>
<proteinExistence type="predicted"/>
<evidence type="ECO:0000256" key="4">
    <source>
        <dbReference type="PROSITE-ProRule" id="PRU00134"/>
    </source>
</evidence>
<dbReference type="Proteomes" id="UP000199069">
    <property type="component" value="Unassembled WGS sequence"/>
</dbReference>
<feature type="coiled-coil region" evidence="5">
    <location>
        <begin position="341"/>
        <end position="372"/>
    </location>
</feature>
<dbReference type="EMBL" id="CWKI01000006">
    <property type="protein sequence ID" value="CTR07708.1"/>
    <property type="molecule type" value="Genomic_DNA"/>
</dbReference>
<keyword evidence="3" id="KW-0862">Zinc</keyword>
<protein>
    <submittedName>
        <fullName evidence="8">BY PROTMAP: gi|342319761|gb|EGU11708.1| Serine/arginine repetitive matrix protein 2 [Rhodotorula glutinis ATCC 204091]</fullName>
    </submittedName>
</protein>
<keyword evidence="1" id="KW-0479">Metal-binding</keyword>
<evidence type="ECO:0000256" key="6">
    <source>
        <dbReference type="SAM" id="MobiDB-lite"/>
    </source>
</evidence>
<keyword evidence="2 4" id="KW-0863">Zinc-finger</keyword>